<dbReference type="InterPro" id="IPR019002">
    <property type="entry name" value="Ribosome_biogenesis_Nop16"/>
</dbReference>
<gene>
    <name evidence="6" type="ORF">Cvel_33791</name>
</gene>
<feature type="compositionally biased region" description="Basic residues" evidence="5">
    <location>
        <begin position="210"/>
        <end position="222"/>
    </location>
</feature>
<keyword evidence="4" id="KW-0539">Nucleus</keyword>
<protein>
    <recommendedName>
        <fullName evidence="3">Nucleolar protein 16</fullName>
    </recommendedName>
</protein>
<dbReference type="PANTHER" id="PTHR13243">
    <property type="entry name" value="HSPC111 PROTEIN-RELATED"/>
    <property type="match status" value="1"/>
</dbReference>
<accession>A0A0G4HZ49</accession>
<dbReference type="GO" id="GO:0042273">
    <property type="term" value="P:ribosomal large subunit biogenesis"/>
    <property type="evidence" value="ECO:0007669"/>
    <property type="project" value="TreeGrafter"/>
</dbReference>
<feature type="compositionally biased region" description="Basic and acidic residues" evidence="5">
    <location>
        <begin position="155"/>
        <end position="174"/>
    </location>
</feature>
<reference evidence="6" key="1">
    <citation type="submission" date="2014-11" db="EMBL/GenBank/DDBJ databases">
        <authorList>
            <person name="Otto D Thomas"/>
            <person name="Naeem Raeece"/>
        </authorList>
    </citation>
    <scope>NUCLEOTIDE SEQUENCE</scope>
</reference>
<evidence type="ECO:0000256" key="1">
    <source>
        <dbReference type="ARBA" id="ARBA00004604"/>
    </source>
</evidence>
<dbReference type="VEuPathDB" id="CryptoDB:Cvel_33791"/>
<evidence type="ECO:0000256" key="4">
    <source>
        <dbReference type="ARBA" id="ARBA00023242"/>
    </source>
</evidence>
<evidence type="ECO:0000256" key="2">
    <source>
        <dbReference type="ARBA" id="ARBA00008479"/>
    </source>
</evidence>
<feature type="compositionally biased region" description="Acidic residues" evidence="5">
    <location>
        <begin position="175"/>
        <end position="202"/>
    </location>
</feature>
<organism evidence="6">
    <name type="scientific">Chromera velia CCMP2878</name>
    <dbReference type="NCBI Taxonomy" id="1169474"/>
    <lineage>
        <taxon>Eukaryota</taxon>
        <taxon>Sar</taxon>
        <taxon>Alveolata</taxon>
        <taxon>Colpodellida</taxon>
        <taxon>Chromeraceae</taxon>
        <taxon>Chromera</taxon>
    </lineage>
</organism>
<proteinExistence type="inferred from homology"/>
<feature type="region of interest" description="Disordered" evidence="5">
    <location>
        <begin position="149"/>
        <end position="236"/>
    </location>
</feature>
<evidence type="ECO:0000313" key="6">
    <source>
        <dbReference type="EMBL" id="CEM49794.1"/>
    </source>
</evidence>
<dbReference type="PANTHER" id="PTHR13243:SF1">
    <property type="entry name" value="NUCLEOLAR PROTEIN 16"/>
    <property type="match status" value="1"/>
</dbReference>
<comment type="subcellular location">
    <subcellularLocation>
        <location evidence="1">Nucleus</location>
        <location evidence="1">Nucleolus</location>
    </subcellularLocation>
</comment>
<dbReference type="AlphaFoldDB" id="A0A0G4HZ49"/>
<dbReference type="GO" id="GO:0005730">
    <property type="term" value="C:nucleolus"/>
    <property type="evidence" value="ECO:0007669"/>
    <property type="project" value="UniProtKB-SubCell"/>
</dbReference>
<comment type="similarity">
    <text evidence="2">Belongs to the NOP16 family.</text>
</comment>
<dbReference type="EMBL" id="CDMZ01004456">
    <property type="protein sequence ID" value="CEM49794.1"/>
    <property type="molecule type" value="Genomic_DNA"/>
</dbReference>
<evidence type="ECO:0000256" key="5">
    <source>
        <dbReference type="SAM" id="MobiDB-lite"/>
    </source>
</evidence>
<name>A0A0G4HZ49_9ALVE</name>
<evidence type="ECO:0000256" key="3">
    <source>
        <dbReference type="ARBA" id="ARBA00015522"/>
    </source>
</evidence>
<sequence>MGKAGIKAKKRRARVHTPVKMKKKKLVNMEKSIRDPVLKEQWDNKKTVKQNLDSISMKVYEDALPQEKDLRDKWRTEKIGDRDYRIMEKLTKMHGRDLKAMSRNIRVNVWQWTEAQLRKKLELFDAAKDKPREEPDFVWVHKDNQRPLMLPNVLKQERAEKEKAKRGGGKKKEEVEESMDQEAEEEEDEDEVEEEGEEDEDTKEVSCGWRARRNAKGRQNKKAAREKYRNAPIKKF</sequence>
<dbReference type="Pfam" id="PF09420">
    <property type="entry name" value="Nop16"/>
    <property type="match status" value="1"/>
</dbReference>